<evidence type="ECO:0000259" key="1">
    <source>
        <dbReference type="Pfam" id="PF00534"/>
    </source>
</evidence>
<reference evidence="3 4" key="1">
    <citation type="submission" date="2016-10" db="EMBL/GenBank/DDBJ databases">
        <authorList>
            <person name="de Groot N.N."/>
        </authorList>
    </citation>
    <scope>NUCLEOTIDE SEQUENCE [LARGE SCALE GENOMIC DNA]</scope>
    <source>
        <strain evidence="3 4">DSM 19012</strain>
    </source>
</reference>
<dbReference type="InterPro" id="IPR001296">
    <property type="entry name" value="Glyco_trans_1"/>
</dbReference>
<feature type="domain" description="Glycosyl transferase family 1" evidence="1">
    <location>
        <begin position="179"/>
        <end position="357"/>
    </location>
</feature>
<gene>
    <name evidence="3" type="ORF">SAMN05444380_10867</name>
</gene>
<dbReference type="PANTHER" id="PTHR12526">
    <property type="entry name" value="GLYCOSYLTRANSFERASE"/>
    <property type="match status" value="1"/>
</dbReference>
<dbReference type="InParanoid" id="A0A1I1YP66"/>
<dbReference type="AlphaFoldDB" id="A0A1I1YP66"/>
<feature type="domain" description="Glycosyltransferase subfamily 4-like N-terminal" evidence="2">
    <location>
        <begin position="100"/>
        <end position="171"/>
    </location>
</feature>
<dbReference type="STRING" id="385682.SAMN05444380_10867"/>
<organism evidence="3 4">
    <name type="scientific">Thermophagus xiamenensis</name>
    <dbReference type="NCBI Taxonomy" id="385682"/>
    <lineage>
        <taxon>Bacteria</taxon>
        <taxon>Pseudomonadati</taxon>
        <taxon>Bacteroidota</taxon>
        <taxon>Bacteroidia</taxon>
        <taxon>Marinilabiliales</taxon>
        <taxon>Marinilabiliaceae</taxon>
        <taxon>Thermophagus</taxon>
    </lineage>
</organism>
<keyword evidence="3" id="KW-0808">Transferase</keyword>
<dbReference type="Gene3D" id="1.50.10.20">
    <property type="match status" value="1"/>
</dbReference>
<dbReference type="CDD" id="cd03822">
    <property type="entry name" value="GT4_mannosyltransferase-like"/>
    <property type="match status" value="1"/>
</dbReference>
<dbReference type="PANTHER" id="PTHR12526:SF572">
    <property type="entry name" value="BLL5144 PROTEIN"/>
    <property type="match status" value="1"/>
</dbReference>
<dbReference type="Pfam" id="PF13439">
    <property type="entry name" value="Glyco_transf_4"/>
    <property type="match status" value="1"/>
</dbReference>
<dbReference type="InterPro" id="IPR008928">
    <property type="entry name" value="6-hairpin_glycosidase_sf"/>
</dbReference>
<protein>
    <submittedName>
        <fullName evidence="3">Glycosyltransferase involved in cell wall bisynthesis</fullName>
    </submittedName>
</protein>
<accession>A0A1I1YP66</accession>
<dbReference type="InterPro" id="IPR028098">
    <property type="entry name" value="Glyco_trans_4-like_N"/>
</dbReference>
<evidence type="ECO:0000313" key="3">
    <source>
        <dbReference type="EMBL" id="SFE21297.1"/>
    </source>
</evidence>
<name>A0A1I1YP66_9BACT</name>
<dbReference type="Gene3D" id="3.40.50.2000">
    <property type="entry name" value="Glycogen Phosphorylase B"/>
    <property type="match status" value="2"/>
</dbReference>
<dbReference type="SUPFAM" id="SSF48208">
    <property type="entry name" value="Six-hairpin glycosidases"/>
    <property type="match status" value="1"/>
</dbReference>
<dbReference type="RefSeq" id="WP_010528391.1">
    <property type="nucleotide sequence ID" value="NZ_AFSL01000083.1"/>
</dbReference>
<dbReference type="OrthoDB" id="9765330at2"/>
<dbReference type="GO" id="GO:0016757">
    <property type="term" value="F:glycosyltransferase activity"/>
    <property type="evidence" value="ECO:0007669"/>
    <property type="project" value="InterPro"/>
</dbReference>
<dbReference type="GO" id="GO:0005975">
    <property type="term" value="P:carbohydrate metabolic process"/>
    <property type="evidence" value="ECO:0007669"/>
    <property type="project" value="InterPro"/>
</dbReference>
<dbReference type="Pfam" id="PF00534">
    <property type="entry name" value="Glycos_transf_1"/>
    <property type="match status" value="1"/>
</dbReference>
<dbReference type="eggNOG" id="COG0438">
    <property type="taxonomic scope" value="Bacteria"/>
</dbReference>
<evidence type="ECO:0000313" key="4">
    <source>
        <dbReference type="Proteomes" id="UP000181976"/>
    </source>
</evidence>
<sequence length="748" mass="85968">MKIAFIGTYPPRKCGIGTFTNNLVKAIHVNTNNKKITDTAMVIAINENGNKYDYPEEVKHIIRQNHQRDYVNAARIINYSDAGVCVLEHEFGIFGGDDGVFILPLLHRLEVPLIVTFHTVLKDPTYTQRSIVQEIGKKAARIVVMSRRAVDFLEEIYQISREKIVLIEHGVPEFEKISREVAKEKHGIKNRKVLLTFGLLSRNKGIETVINALPPVVEKHPNLLYIVLGATHPSVYKHSGDEYRNYLKRLVKSLGLEKNVFFNHEFVTENKLFEYLTASDIYITPYLSEAQITSGTLSYAVGAGCAVVSTPYWHAQELLDNGRGRLFGFKNSDELSGILLELLDDEHKMEALRKKAFEYGQKIRWPKIGKQYLYLAEYVFDNWEKETEPDKLAIDISLMPSYNLAHIKRLTDDTGIVQHAKYGIPNLKEGYCVDDNSRALIMALMAWRQNKDKEALSLIPVYLSFIHYMQRENGNFRNFLSFSRQFLDEYGSDDSFGRTIWALGYLIRFAPNDAFKQIGRDIFFKSIPHFDHIKSIRGAANTIIGISYYLKDSPNDEGMVAAMKKLCEKLTQAYHQTASDDWHWFEDEMTYDNAILPLSLFTAYEVTGIEEYYQIAMKTTRFLESIVFRSGYLIPVGNQGWYQRGGKAPEFDQQSIDVMAMILLYYQVFQITKEKSYIEKMFTSYLWFLGENSLRLPLFDHETMGCCDGLESQGINRNQGAESTLAYWISHLTVLAAQEKEHIFENLS</sequence>
<evidence type="ECO:0000259" key="2">
    <source>
        <dbReference type="Pfam" id="PF13439"/>
    </source>
</evidence>
<dbReference type="Proteomes" id="UP000181976">
    <property type="component" value="Unassembled WGS sequence"/>
</dbReference>
<keyword evidence="4" id="KW-1185">Reference proteome</keyword>
<dbReference type="EMBL" id="FONA01000008">
    <property type="protein sequence ID" value="SFE21297.1"/>
    <property type="molecule type" value="Genomic_DNA"/>
</dbReference>
<dbReference type="SUPFAM" id="SSF53756">
    <property type="entry name" value="UDP-Glycosyltransferase/glycogen phosphorylase"/>
    <property type="match status" value="1"/>
</dbReference>
<proteinExistence type="predicted"/>